<comment type="caution">
    <text evidence="5">The sequence shown here is derived from an EMBL/GenBank/DDBJ whole genome shotgun (WGS) entry which is preliminary data.</text>
</comment>
<dbReference type="SUPFAM" id="SSF46785">
    <property type="entry name" value="Winged helix' DNA-binding domain"/>
    <property type="match status" value="1"/>
</dbReference>
<proteinExistence type="predicted"/>
<dbReference type="SUPFAM" id="SSF53335">
    <property type="entry name" value="S-adenosyl-L-methionine-dependent methyltransferases"/>
    <property type="match status" value="1"/>
</dbReference>
<keyword evidence="3" id="KW-0949">S-adenosyl-L-methionine</keyword>
<dbReference type="InterPro" id="IPR029063">
    <property type="entry name" value="SAM-dependent_MTases_sf"/>
</dbReference>
<evidence type="ECO:0000313" key="6">
    <source>
        <dbReference type="Proteomes" id="UP000315783"/>
    </source>
</evidence>
<dbReference type="GO" id="GO:0032259">
    <property type="term" value="P:methylation"/>
    <property type="evidence" value="ECO:0007669"/>
    <property type="project" value="UniProtKB-KW"/>
</dbReference>
<sequence>MSSTAVYTSSQVIPLCVGAESSQTAATAIIIDEPEGSQSLQDGESNTVRTENSREDLFAVTPIHTYLYTMIELSIVRTLFSRHVFEAIPVEHDISVEDLAKRTDIEVALLSRFIQFLVVAKCIASPSPGRVAHTEKSRVFLHPTAVNFLSLDVDFFMTPATRWSDYFEENGWKEPQSAKRTPLGLCYGHPDKSIYDVMPLLPGNRAAIFNAAMADTIDEMKVVGYYDFSWIASYAKKDPKRVLLVDVGGGKGQALKAIIQENPNIPPQRCVLQDQSGAIEEAISEDDTIVKDIPKMISSFFEPQLIKGALVYHIRRVLNDYPDNEARVILQQCRDACDGDSTVLVSEQILPDKPSVGLAAMDIYMMNYGGKRRTYAMFETLAASAGFKITSISTDEVSGQAIISLVPM</sequence>
<organism evidence="5 6">
    <name type="scientific">Cordyceps javanica</name>
    <dbReference type="NCBI Taxonomy" id="43265"/>
    <lineage>
        <taxon>Eukaryota</taxon>
        <taxon>Fungi</taxon>
        <taxon>Dikarya</taxon>
        <taxon>Ascomycota</taxon>
        <taxon>Pezizomycotina</taxon>
        <taxon>Sordariomycetes</taxon>
        <taxon>Hypocreomycetidae</taxon>
        <taxon>Hypocreales</taxon>
        <taxon>Cordycipitaceae</taxon>
        <taxon>Cordyceps</taxon>
    </lineage>
</organism>
<accession>A0A545VLJ6</accession>
<reference evidence="5 6" key="1">
    <citation type="journal article" date="2019" name="Appl. Microbiol. Biotechnol.">
        <title>Genome sequence of Isaria javanica and comparative genome analysis insights into family S53 peptidase evolution in fungal entomopathogens.</title>
        <authorList>
            <person name="Lin R."/>
            <person name="Zhang X."/>
            <person name="Xin B."/>
            <person name="Zou M."/>
            <person name="Gao Y."/>
            <person name="Qin F."/>
            <person name="Hu Q."/>
            <person name="Xie B."/>
            <person name="Cheng X."/>
        </authorList>
    </citation>
    <scope>NUCLEOTIDE SEQUENCE [LARGE SCALE GENOMIC DNA]</scope>
    <source>
        <strain evidence="5 6">IJ1G</strain>
    </source>
</reference>
<gene>
    <name evidence="5" type="ORF">IF1G_06438</name>
</gene>
<dbReference type="InterPro" id="IPR001077">
    <property type="entry name" value="COMT_C"/>
</dbReference>
<keyword evidence="2 5" id="KW-0808">Transferase</keyword>
<keyword evidence="1 5" id="KW-0489">Methyltransferase</keyword>
<dbReference type="InterPro" id="IPR016461">
    <property type="entry name" value="COMT-like"/>
</dbReference>
<dbReference type="AlphaFoldDB" id="A0A545VLJ6"/>
<dbReference type="InterPro" id="IPR036390">
    <property type="entry name" value="WH_DNA-bd_sf"/>
</dbReference>
<dbReference type="InterPro" id="IPR036388">
    <property type="entry name" value="WH-like_DNA-bd_sf"/>
</dbReference>
<dbReference type="PANTHER" id="PTHR43712">
    <property type="entry name" value="PUTATIVE (AFU_ORTHOLOGUE AFUA_4G14580)-RELATED"/>
    <property type="match status" value="1"/>
</dbReference>
<evidence type="ECO:0000313" key="5">
    <source>
        <dbReference type="EMBL" id="TQV95451.1"/>
    </source>
</evidence>
<evidence type="ECO:0000256" key="1">
    <source>
        <dbReference type="ARBA" id="ARBA00022603"/>
    </source>
</evidence>
<dbReference type="Proteomes" id="UP000315783">
    <property type="component" value="Unassembled WGS sequence"/>
</dbReference>
<dbReference type="GO" id="GO:0008171">
    <property type="term" value="F:O-methyltransferase activity"/>
    <property type="evidence" value="ECO:0007669"/>
    <property type="project" value="InterPro"/>
</dbReference>
<evidence type="ECO:0000256" key="2">
    <source>
        <dbReference type="ARBA" id="ARBA00022679"/>
    </source>
</evidence>
<dbReference type="PANTHER" id="PTHR43712:SF5">
    <property type="entry name" value="O-METHYLTRANSFERASE ASQN-RELATED"/>
    <property type="match status" value="1"/>
</dbReference>
<name>A0A545VLJ6_9HYPO</name>
<dbReference type="EMBL" id="SPUK01000008">
    <property type="protein sequence ID" value="TQV95451.1"/>
    <property type="molecule type" value="Genomic_DNA"/>
</dbReference>
<dbReference type="Gene3D" id="3.40.50.150">
    <property type="entry name" value="Vaccinia Virus protein VP39"/>
    <property type="match status" value="1"/>
</dbReference>
<dbReference type="PROSITE" id="PS51683">
    <property type="entry name" value="SAM_OMT_II"/>
    <property type="match status" value="1"/>
</dbReference>
<dbReference type="Pfam" id="PF00891">
    <property type="entry name" value="Methyltransf_2"/>
    <property type="match status" value="1"/>
</dbReference>
<dbReference type="OrthoDB" id="1535081at2759"/>
<feature type="domain" description="O-methyltransferase C-terminal" evidence="4">
    <location>
        <begin position="243"/>
        <end position="388"/>
    </location>
</feature>
<protein>
    <submittedName>
        <fullName evidence="5">O-methyltransferase</fullName>
    </submittedName>
</protein>
<evidence type="ECO:0000256" key="3">
    <source>
        <dbReference type="ARBA" id="ARBA00022691"/>
    </source>
</evidence>
<keyword evidence="6" id="KW-1185">Reference proteome</keyword>
<dbReference type="Gene3D" id="1.10.10.10">
    <property type="entry name" value="Winged helix-like DNA-binding domain superfamily/Winged helix DNA-binding domain"/>
    <property type="match status" value="1"/>
</dbReference>
<evidence type="ECO:0000259" key="4">
    <source>
        <dbReference type="Pfam" id="PF00891"/>
    </source>
</evidence>